<dbReference type="EMBL" id="NFHS01000001">
    <property type="protein sequence ID" value="OUN57278.1"/>
    <property type="molecule type" value="Genomic_DNA"/>
</dbReference>
<evidence type="ECO:0000313" key="2">
    <source>
        <dbReference type="EMBL" id="GKH15352.1"/>
    </source>
</evidence>
<reference evidence="3" key="2">
    <citation type="journal article" date="2018" name="BMC Genomics">
        <title>Whole genome sequencing and function prediction of 133 gut anaerobes isolated from chicken caecum in pure cultures.</title>
        <authorList>
            <person name="Medvecky M."/>
            <person name="Cejkova D."/>
            <person name="Polansky O."/>
            <person name="Karasova D."/>
            <person name="Kubasova T."/>
            <person name="Cizek A."/>
            <person name="Rychlik I."/>
        </authorList>
    </citation>
    <scope>NUCLEOTIDE SEQUENCE</scope>
    <source>
        <strain evidence="3">An67</strain>
    </source>
</reference>
<protein>
    <submittedName>
        <fullName evidence="3">SIR2 family protein</fullName>
    </submittedName>
</protein>
<dbReference type="AlphaFoldDB" id="A0A1Y3VD67"/>
<dbReference type="KEGG" id="bun:Bun01g_33550"/>
<evidence type="ECO:0000313" key="5">
    <source>
        <dbReference type="Proteomes" id="UP000320533"/>
    </source>
</evidence>
<proteinExistence type="predicted"/>
<name>A0A1Y3VD67_BACUN</name>
<dbReference type="Proteomes" id="UP000196329">
    <property type="component" value="Unassembled WGS sequence"/>
</dbReference>
<dbReference type="Proteomes" id="UP001055048">
    <property type="component" value="Unassembled WGS sequence"/>
</dbReference>
<reference evidence="4" key="1">
    <citation type="submission" date="2017-04" db="EMBL/GenBank/DDBJ databases">
        <title>Function of individual gut microbiota members based on whole genome sequencing of pure cultures obtained from chicken caecum.</title>
        <authorList>
            <person name="Medvecky M."/>
            <person name="Cejkova D."/>
            <person name="Polansky O."/>
            <person name="Karasova D."/>
            <person name="Kubasova T."/>
            <person name="Cizek A."/>
            <person name="Rychlik I."/>
        </authorList>
    </citation>
    <scope>NUCLEOTIDE SEQUENCE [LARGE SCALE GENOMIC DNA]</scope>
    <source>
        <strain evidence="4">An67</strain>
    </source>
</reference>
<evidence type="ECO:0000313" key="3">
    <source>
        <dbReference type="EMBL" id="OUN57278.1"/>
    </source>
</evidence>
<dbReference type="InterPro" id="IPR029035">
    <property type="entry name" value="DHS-like_NAD/FAD-binding_dom"/>
</dbReference>
<sequence length="344" mass="38730">MFLMNMEKKDIFQDIQNIRSSNPVIVLGSGASVSYGIPGMGVLANELKNFFKSNPYYDTATNDVVSDFIKLLDSGVGLEAALLDVKVPEIVEADIVNIVWKVIIESDAKVYERFISGEDINLRQLFDYIIYGDPNKTLNVISTNYDRIAEYAACQTDAYINIGFTHGLMGKLKDNIMLNPKKPEADYTGFINILKVHGSLDWYRRDGIICNIPNSVNIPLGFTPCIVTPGTNKYERTQEEPHRQLLSAVDKIFESAQNYVCIGYGFNDKHVQEMLLKYAKKRKAKILIVTKEITNSIKENVIDKGYDYIAICSDGAKGTVFHTNSDSIIVDDKIYWTIEGLMEI</sequence>
<dbReference type="EMBL" id="BQNL01000001">
    <property type="protein sequence ID" value="GKH15352.1"/>
    <property type="molecule type" value="Genomic_DNA"/>
</dbReference>
<accession>A0A1Y3VD67</accession>
<organism evidence="3 4">
    <name type="scientific">Bacteroides uniformis</name>
    <dbReference type="NCBI Taxonomy" id="820"/>
    <lineage>
        <taxon>Bacteria</taxon>
        <taxon>Pseudomonadati</taxon>
        <taxon>Bacteroidota</taxon>
        <taxon>Bacteroidia</taxon>
        <taxon>Bacteroidales</taxon>
        <taxon>Bacteroidaceae</taxon>
        <taxon>Bacteroides</taxon>
    </lineage>
</organism>
<gene>
    <name evidence="3" type="ORF">B5G17_02660</name>
    <name evidence="1" type="ORF">Bun01g_33550</name>
    <name evidence="2" type="ORF">CE91St12_35620</name>
</gene>
<evidence type="ECO:0000313" key="4">
    <source>
        <dbReference type="Proteomes" id="UP000196329"/>
    </source>
</evidence>
<dbReference type="Proteomes" id="UP000320533">
    <property type="component" value="Chromosome"/>
</dbReference>
<reference evidence="2" key="4">
    <citation type="submission" date="2022-01" db="EMBL/GenBank/DDBJ databases">
        <title>Novel bile acid biosynthetic pathways are enriched in the microbiome of centenarians.</title>
        <authorList>
            <person name="Sato Y."/>
            <person name="Atarashi K."/>
            <person name="Plichta R.D."/>
            <person name="Arai Y."/>
            <person name="Sasajima S."/>
            <person name="Kearney M.S."/>
            <person name="Suda W."/>
            <person name="Takeshita K."/>
            <person name="Sasaki T."/>
            <person name="Okamoto S."/>
            <person name="Skelly N.A."/>
            <person name="Okamura Y."/>
            <person name="Vlamakis H."/>
            <person name="Li Y."/>
            <person name="Tanoue T."/>
            <person name="Takei H."/>
            <person name="Nittono H."/>
            <person name="Narushima S."/>
            <person name="Irie J."/>
            <person name="Itoh H."/>
            <person name="Moriya K."/>
            <person name="Sugiura Y."/>
            <person name="Suematsu M."/>
            <person name="Moritoki N."/>
            <person name="Shibata S."/>
            <person name="Littman R.D."/>
            <person name="Fischbach A.M."/>
            <person name="Uwamino Y."/>
            <person name="Inoue T."/>
            <person name="Honda A."/>
            <person name="Hattori M."/>
            <person name="Murai T."/>
            <person name="Xavier J.R."/>
            <person name="Hirose N."/>
            <person name="Honda K."/>
        </authorList>
    </citation>
    <scope>NUCLEOTIDE SEQUENCE</scope>
    <source>
        <strain evidence="2">CE91-St12</strain>
    </source>
</reference>
<evidence type="ECO:0000313" key="1">
    <source>
        <dbReference type="EMBL" id="BBK88985.1"/>
    </source>
</evidence>
<dbReference type="SUPFAM" id="SSF52467">
    <property type="entry name" value="DHS-like NAD/FAD-binding domain"/>
    <property type="match status" value="1"/>
</dbReference>
<dbReference type="EMBL" id="AP019724">
    <property type="protein sequence ID" value="BBK88985.1"/>
    <property type="molecule type" value="Genomic_DNA"/>
</dbReference>
<reference evidence="1 5" key="3">
    <citation type="submission" date="2019-06" db="EMBL/GenBank/DDBJ databases">
        <title>Complete genome sequence of Bacteroides uniformis NBRC 113350.</title>
        <authorList>
            <person name="Miura T."/>
            <person name="Furukawa M."/>
            <person name="Shimamura M."/>
            <person name="Ohyama Y."/>
            <person name="Yamazoe A."/>
            <person name="Kawasaki H."/>
        </authorList>
    </citation>
    <scope>NUCLEOTIDE SEQUENCE [LARGE SCALE GENOMIC DNA]</scope>
    <source>
        <strain evidence="1 5">NBRC 113350</strain>
    </source>
</reference>
<dbReference type="Pfam" id="PF13289">
    <property type="entry name" value="SIR2_2"/>
    <property type="match status" value="1"/>
</dbReference>